<sequence>MTYTQSVEFCAGLQALPFSTTLTTIHTADEQSFLTHYLAKVFADGTNVWIGARQRRRSSTGFQWTDGTDMEYSRWLSGEPTNDPGYDCVTMKSMYSTVGAIETHGEWANVLCGSAHVVLCQRLQYWTYQQSQPILMATRRRTNWLTDELNTLQRALNATQHDRDVLKNDLVDTQHVLPAVPLVVKSPYLSTWLFGSQLSGDWPRFYTGAVTGMAGMVRVDGQTFVFMGGLEGIRAVQTGLRVTPTQSVFTFTAGPIELVVNFFT</sequence>
<dbReference type="InterPro" id="IPR001304">
    <property type="entry name" value="C-type_lectin-like"/>
</dbReference>
<dbReference type="EMBL" id="OC881784">
    <property type="protein sequence ID" value="CAD7642433.1"/>
    <property type="molecule type" value="Genomic_DNA"/>
</dbReference>
<dbReference type="EMBL" id="CAJPIZ010027209">
    <property type="protein sequence ID" value="CAG2119196.1"/>
    <property type="molecule type" value="Genomic_DNA"/>
</dbReference>
<evidence type="ECO:0000313" key="2">
    <source>
        <dbReference type="EMBL" id="CAD7642433.1"/>
    </source>
</evidence>
<dbReference type="AlphaFoldDB" id="A0A7R9QE23"/>
<name>A0A7R9QE23_9ACAR</name>
<dbReference type="SMART" id="SM00034">
    <property type="entry name" value="CLECT"/>
    <property type="match status" value="1"/>
</dbReference>
<dbReference type="SUPFAM" id="SSF56436">
    <property type="entry name" value="C-type lectin-like"/>
    <property type="match status" value="1"/>
</dbReference>
<feature type="non-terminal residue" evidence="2">
    <location>
        <position position="264"/>
    </location>
</feature>
<dbReference type="Pfam" id="PF16334">
    <property type="entry name" value="DUF4964"/>
    <property type="match status" value="1"/>
</dbReference>
<proteinExistence type="predicted"/>
<evidence type="ECO:0000313" key="3">
    <source>
        <dbReference type="Proteomes" id="UP000759131"/>
    </source>
</evidence>
<keyword evidence="3" id="KW-1185">Reference proteome</keyword>
<dbReference type="Gene3D" id="3.10.100.10">
    <property type="entry name" value="Mannose-Binding Protein A, subunit A"/>
    <property type="match status" value="1"/>
</dbReference>
<dbReference type="PROSITE" id="PS50041">
    <property type="entry name" value="C_TYPE_LECTIN_2"/>
    <property type="match status" value="1"/>
</dbReference>
<reference evidence="2" key="1">
    <citation type="submission" date="2020-11" db="EMBL/GenBank/DDBJ databases">
        <authorList>
            <person name="Tran Van P."/>
        </authorList>
    </citation>
    <scope>NUCLEOTIDE SEQUENCE</scope>
</reference>
<accession>A0A7R9QE23</accession>
<dbReference type="InterPro" id="IPR016186">
    <property type="entry name" value="C-type_lectin-like/link_sf"/>
</dbReference>
<gene>
    <name evidence="2" type="ORF">OSB1V03_LOCUS19145</name>
</gene>
<dbReference type="InterPro" id="IPR032515">
    <property type="entry name" value="DUF4964"/>
</dbReference>
<evidence type="ECO:0000259" key="1">
    <source>
        <dbReference type="PROSITE" id="PS50041"/>
    </source>
</evidence>
<dbReference type="InterPro" id="IPR050111">
    <property type="entry name" value="C-type_lectin/snaclec_domain"/>
</dbReference>
<dbReference type="InterPro" id="IPR016187">
    <property type="entry name" value="CTDL_fold"/>
</dbReference>
<organism evidence="2">
    <name type="scientific">Medioppia subpectinata</name>
    <dbReference type="NCBI Taxonomy" id="1979941"/>
    <lineage>
        <taxon>Eukaryota</taxon>
        <taxon>Metazoa</taxon>
        <taxon>Ecdysozoa</taxon>
        <taxon>Arthropoda</taxon>
        <taxon>Chelicerata</taxon>
        <taxon>Arachnida</taxon>
        <taxon>Acari</taxon>
        <taxon>Acariformes</taxon>
        <taxon>Sarcoptiformes</taxon>
        <taxon>Oribatida</taxon>
        <taxon>Brachypylina</taxon>
        <taxon>Oppioidea</taxon>
        <taxon>Oppiidae</taxon>
        <taxon>Medioppia</taxon>
    </lineage>
</organism>
<dbReference type="Pfam" id="PF00059">
    <property type="entry name" value="Lectin_C"/>
    <property type="match status" value="1"/>
</dbReference>
<feature type="domain" description="C-type lectin" evidence="1">
    <location>
        <begin position="1"/>
        <end position="121"/>
    </location>
</feature>
<dbReference type="PANTHER" id="PTHR22803">
    <property type="entry name" value="MANNOSE, PHOSPHOLIPASE, LECTIN RECEPTOR RELATED"/>
    <property type="match status" value="1"/>
</dbReference>
<dbReference type="Proteomes" id="UP000759131">
    <property type="component" value="Unassembled WGS sequence"/>
</dbReference>
<dbReference type="OrthoDB" id="10057776at2759"/>
<dbReference type="CDD" id="cd00037">
    <property type="entry name" value="CLECT"/>
    <property type="match status" value="1"/>
</dbReference>
<protein>
    <recommendedName>
        <fullName evidence="1">C-type lectin domain-containing protein</fullName>
    </recommendedName>
</protein>